<dbReference type="RefSeq" id="WP_345152578.1">
    <property type="nucleotide sequence ID" value="NZ_BAABEO010000023.1"/>
</dbReference>
<keyword evidence="1 4" id="KW-0378">Hydrolase</keyword>
<dbReference type="Proteomes" id="UP001500752">
    <property type="component" value="Unassembled WGS sequence"/>
</dbReference>
<evidence type="ECO:0000313" key="4">
    <source>
        <dbReference type="EMBL" id="GAA3693587.1"/>
    </source>
</evidence>
<dbReference type="PANTHER" id="PTHR43798:SF31">
    <property type="entry name" value="AB HYDROLASE SUPERFAMILY PROTEIN YCLE"/>
    <property type="match status" value="1"/>
</dbReference>
<protein>
    <submittedName>
        <fullName evidence="4">Alpha/beta hydrolase</fullName>
    </submittedName>
</protein>
<dbReference type="SUPFAM" id="SSF53474">
    <property type="entry name" value="alpha/beta-Hydrolases"/>
    <property type="match status" value="1"/>
</dbReference>
<dbReference type="GO" id="GO:0016787">
    <property type="term" value="F:hydrolase activity"/>
    <property type="evidence" value="ECO:0007669"/>
    <property type="project" value="UniProtKB-KW"/>
</dbReference>
<sequence length="353" mass="37256">MGLQEHLLEGITARRVSTDRLIANVLERDGDDPDGMPVVFVHGSVSSSLFWQDTLLALPGPCRVLAVDLRGFGGSDTAPVDATRGVRDFSDDLAEVLIALGIEAPHLVGWDLGGSVVMQYALDHAVSSLSLVAPVSPYGFGGTAGPEGRRLTEDDAGTGAGGANPDFVARLAAGDRTEEAPTSPLAVYRGTYVHAGFASGQEDTWLESMLGTATGESNYPGDSRPSENWPGFAPGTRGVLNALAPGYFNVSSIVDLEPKSPILWIHGDADAVVSDASIFDFNQLGKLGVVEGWPGEEMAPPQPMVSQTRAVLARYKERGGAVREVLLPGCGHAPHIELPEDFRVALLFHLGLH</sequence>
<proteinExistence type="predicted"/>
<dbReference type="Gene3D" id="3.40.50.1820">
    <property type="entry name" value="alpha/beta hydrolase"/>
    <property type="match status" value="1"/>
</dbReference>
<keyword evidence="5" id="KW-1185">Reference proteome</keyword>
<dbReference type="InterPro" id="IPR029058">
    <property type="entry name" value="AB_hydrolase_fold"/>
</dbReference>
<evidence type="ECO:0000256" key="1">
    <source>
        <dbReference type="ARBA" id="ARBA00022801"/>
    </source>
</evidence>
<dbReference type="InterPro" id="IPR000073">
    <property type="entry name" value="AB_hydrolase_1"/>
</dbReference>
<comment type="caution">
    <text evidence="4">The sequence shown here is derived from an EMBL/GenBank/DDBJ whole genome shotgun (WGS) entry which is preliminary data.</text>
</comment>
<dbReference type="Pfam" id="PF12697">
    <property type="entry name" value="Abhydrolase_6"/>
    <property type="match status" value="1"/>
</dbReference>
<reference evidence="5" key="1">
    <citation type="journal article" date="2019" name="Int. J. Syst. Evol. Microbiol.">
        <title>The Global Catalogue of Microorganisms (GCM) 10K type strain sequencing project: providing services to taxonomists for standard genome sequencing and annotation.</title>
        <authorList>
            <consortium name="The Broad Institute Genomics Platform"/>
            <consortium name="The Broad Institute Genome Sequencing Center for Infectious Disease"/>
            <person name="Wu L."/>
            <person name="Ma J."/>
        </authorList>
    </citation>
    <scope>NUCLEOTIDE SEQUENCE [LARGE SCALE GENOMIC DNA]</scope>
    <source>
        <strain evidence="5">JCM 30742</strain>
    </source>
</reference>
<feature type="region of interest" description="Disordered" evidence="2">
    <location>
        <begin position="142"/>
        <end position="163"/>
    </location>
</feature>
<feature type="domain" description="AB hydrolase-1" evidence="3">
    <location>
        <begin position="38"/>
        <end position="342"/>
    </location>
</feature>
<name>A0ABP7CSM2_9MICC</name>
<evidence type="ECO:0000259" key="3">
    <source>
        <dbReference type="Pfam" id="PF12697"/>
    </source>
</evidence>
<dbReference type="EMBL" id="BAABEO010000023">
    <property type="protein sequence ID" value="GAA3693587.1"/>
    <property type="molecule type" value="Genomic_DNA"/>
</dbReference>
<accession>A0ABP7CSM2</accession>
<dbReference type="PANTHER" id="PTHR43798">
    <property type="entry name" value="MONOACYLGLYCEROL LIPASE"/>
    <property type="match status" value="1"/>
</dbReference>
<gene>
    <name evidence="4" type="ORF">GCM10023081_33680</name>
</gene>
<evidence type="ECO:0000256" key="2">
    <source>
        <dbReference type="SAM" id="MobiDB-lite"/>
    </source>
</evidence>
<organism evidence="4 5">
    <name type="scientific">Arthrobacter ginkgonis</name>
    <dbReference type="NCBI Taxonomy" id="1630594"/>
    <lineage>
        <taxon>Bacteria</taxon>
        <taxon>Bacillati</taxon>
        <taxon>Actinomycetota</taxon>
        <taxon>Actinomycetes</taxon>
        <taxon>Micrococcales</taxon>
        <taxon>Micrococcaceae</taxon>
        <taxon>Arthrobacter</taxon>
    </lineage>
</organism>
<dbReference type="InterPro" id="IPR050266">
    <property type="entry name" value="AB_hydrolase_sf"/>
</dbReference>
<evidence type="ECO:0000313" key="5">
    <source>
        <dbReference type="Proteomes" id="UP001500752"/>
    </source>
</evidence>